<reference evidence="1 2" key="1">
    <citation type="journal article" date="2012" name="J. Bacteriol.">
        <title>Draft Genome Sequence of the Soil Bacterium Burkholderia terrae Strain BS001, Which Interacts with Fungal Surface Structures.</title>
        <authorList>
            <person name="Nazir R."/>
            <person name="Hansen M.A."/>
            <person name="Sorensen S."/>
            <person name="van Elsas J.D."/>
        </authorList>
    </citation>
    <scope>NUCLEOTIDE SEQUENCE [LARGE SCALE GENOMIC DNA]</scope>
    <source>
        <strain evidence="1 2">BS001</strain>
    </source>
</reference>
<evidence type="ECO:0000313" key="2">
    <source>
        <dbReference type="Proteomes" id="UP000004980"/>
    </source>
</evidence>
<accession>A0ABN0FNI3</accession>
<sequence length="64" mass="7642">MMLRRGWYQAREAVRCRARRAARDACKWKSLRQRRTLRERPKASMPSAKHGGQRAVLRVMRDFA</sequence>
<evidence type="ECO:0000313" key="1">
    <source>
        <dbReference type="EMBL" id="EIN00317.1"/>
    </source>
</evidence>
<keyword evidence="2" id="KW-1185">Reference proteome</keyword>
<protein>
    <submittedName>
        <fullName evidence="1">Uncharacterized protein</fullName>
    </submittedName>
</protein>
<proteinExistence type="predicted"/>
<comment type="caution">
    <text evidence="1">The sequence shown here is derived from an EMBL/GenBank/DDBJ whole genome shotgun (WGS) entry which is preliminary data.</text>
</comment>
<name>A0ABN0FNI3_9BURK</name>
<organism evidence="1 2">
    <name type="scientific">Paraburkholderia hospita</name>
    <dbReference type="NCBI Taxonomy" id="169430"/>
    <lineage>
        <taxon>Bacteria</taxon>
        <taxon>Pseudomonadati</taxon>
        <taxon>Pseudomonadota</taxon>
        <taxon>Betaproteobacteria</taxon>
        <taxon>Burkholderiales</taxon>
        <taxon>Burkholderiaceae</taxon>
        <taxon>Paraburkholderia</taxon>
    </lineage>
</organism>
<dbReference type="EMBL" id="AKAU01000079">
    <property type="protein sequence ID" value="EIN00317.1"/>
    <property type="molecule type" value="Genomic_DNA"/>
</dbReference>
<gene>
    <name evidence="1" type="ORF">WQE_14841</name>
</gene>
<dbReference type="Proteomes" id="UP000004980">
    <property type="component" value="Unassembled WGS sequence"/>
</dbReference>